<gene>
    <name evidence="2" type="ORF">L3049_20345</name>
</gene>
<dbReference type="Pfam" id="PF00753">
    <property type="entry name" value="Lactamase_B"/>
    <property type="match status" value="1"/>
</dbReference>
<dbReference type="PANTHER" id="PTHR13754">
    <property type="entry name" value="METALLO-BETA-LACTAMASE SUPERFAMILY PROTEIN"/>
    <property type="match status" value="1"/>
</dbReference>
<keyword evidence="3" id="KW-1185">Reference proteome</keyword>
<accession>A0ABT5VY60</accession>
<dbReference type="InterPro" id="IPR052926">
    <property type="entry name" value="Metallo-beta-lactamase_dom"/>
</dbReference>
<name>A0ABT5VY60_9BACT</name>
<feature type="domain" description="Metallo-beta-lactamase" evidence="1">
    <location>
        <begin position="24"/>
        <end position="74"/>
    </location>
</feature>
<evidence type="ECO:0000313" key="3">
    <source>
        <dbReference type="Proteomes" id="UP001528920"/>
    </source>
</evidence>
<dbReference type="RefSeq" id="WP_275111682.1">
    <property type="nucleotide sequence ID" value="NZ_JAKJSC010000010.1"/>
</dbReference>
<evidence type="ECO:0000259" key="1">
    <source>
        <dbReference type="Pfam" id="PF00753"/>
    </source>
</evidence>
<comment type="caution">
    <text evidence="2">The sequence shown here is derived from an EMBL/GenBank/DDBJ whole genome shotgun (WGS) entry which is preliminary data.</text>
</comment>
<organism evidence="2 3">
    <name type="scientific">Paralabilibaculum antarcticum</name>
    <dbReference type="NCBI Taxonomy" id="2912572"/>
    <lineage>
        <taxon>Bacteria</taxon>
        <taxon>Pseudomonadati</taxon>
        <taxon>Bacteroidota</taxon>
        <taxon>Bacteroidia</taxon>
        <taxon>Marinilabiliales</taxon>
        <taxon>Marinifilaceae</taxon>
        <taxon>Paralabilibaculum</taxon>
    </lineage>
</organism>
<dbReference type="Gene3D" id="3.60.15.10">
    <property type="entry name" value="Ribonuclease Z/Hydroxyacylglutathione hydrolase-like"/>
    <property type="match status" value="1"/>
</dbReference>
<sequence length="258" mass="28539">MKISILVDNTAKEGFAHVHGFSAVLGSEKKILFDLGPNGLFLENAKKMNIDLSKIETVVLSHGHWDHGDGLKSIFGKSLITHPNSFALRFRKESKTPVGLGMSRDEISARFDLKESKEPYWLNDKMVFLGEIPRKNNFEALVTTFTLGDGSPDFVMDDSAVAIKSEKGLIVLSGCAHAGICNTVSYAKEVCGENKVYAVLGGFHLKKIDDVFQKTVAFFQKEKLELLGATHCTSFAVQDEFKKYFKTLNLEAGVEIDL</sequence>
<dbReference type="Proteomes" id="UP001528920">
    <property type="component" value="Unassembled WGS sequence"/>
</dbReference>
<protein>
    <submittedName>
        <fullName evidence="2">MBL fold metallo-hydrolase</fullName>
    </submittedName>
</protein>
<dbReference type="InterPro" id="IPR001279">
    <property type="entry name" value="Metallo-B-lactamas"/>
</dbReference>
<dbReference type="SUPFAM" id="SSF56281">
    <property type="entry name" value="Metallo-hydrolase/oxidoreductase"/>
    <property type="match status" value="1"/>
</dbReference>
<dbReference type="CDD" id="cd07713">
    <property type="entry name" value="DHPS-like_MBL-fold"/>
    <property type="match status" value="1"/>
</dbReference>
<dbReference type="EMBL" id="JAKJSC010000010">
    <property type="protein sequence ID" value="MDE5420351.1"/>
    <property type="molecule type" value="Genomic_DNA"/>
</dbReference>
<proteinExistence type="predicted"/>
<dbReference type="InterPro" id="IPR036866">
    <property type="entry name" value="RibonucZ/Hydroxyglut_hydro"/>
</dbReference>
<dbReference type="PANTHER" id="PTHR13754:SF18">
    <property type="entry name" value="7,8-DIHYDROPTERIN-6-METHYL-4-(BETA-D-RIBOFURANOSYL)-AMINOBENZENE-5'-PHOSPHATE SYNTHASE"/>
    <property type="match status" value="1"/>
</dbReference>
<reference evidence="2 3" key="1">
    <citation type="submission" date="2022-01" db="EMBL/GenBank/DDBJ databases">
        <title>Labilibaculum sp. nov, a marine bacterium isolated from Antarctica.</title>
        <authorList>
            <person name="Dai W."/>
        </authorList>
    </citation>
    <scope>NUCLEOTIDE SEQUENCE [LARGE SCALE GENOMIC DNA]</scope>
    <source>
        <strain evidence="2 3">DW002</strain>
    </source>
</reference>
<evidence type="ECO:0000313" key="2">
    <source>
        <dbReference type="EMBL" id="MDE5420351.1"/>
    </source>
</evidence>
<dbReference type="InterPro" id="IPR041712">
    <property type="entry name" value="DHPS-like_MBL-fold"/>
</dbReference>